<dbReference type="InterPro" id="IPR036390">
    <property type="entry name" value="WH_DNA-bd_sf"/>
</dbReference>
<dbReference type="SMART" id="SM00088">
    <property type="entry name" value="PINT"/>
    <property type="match status" value="1"/>
</dbReference>
<evidence type="ECO:0000259" key="8">
    <source>
        <dbReference type="PROSITE" id="PS50250"/>
    </source>
</evidence>
<dbReference type="InterPro" id="IPR000717">
    <property type="entry name" value="PCI_dom"/>
</dbReference>
<dbReference type="GO" id="GO:0008180">
    <property type="term" value="C:COP9 signalosome"/>
    <property type="evidence" value="ECO:0007669"/>
    <property type="project" value="UniProtKB-KW"/>
</dbReference>
<dbReference type="PROSITE" id="PS50250">
    <property type="entry name" value="PCI"/>
    <property type="match status" value="1"/>
</dbReference>
<evidence type="ECO:0000256" key="6">
    <source>
        <dbReference type="ARBA" id="ARBA00023242"/>
    </source>
</evidence>
<dbReference type="Gene3D" id="1.25.40.570">
    <property type="match status" value="2"/>
</dbReference>
<sequence length="510" mass="56547">MDIDAVDSLPGYNSYTPSNGRKPFTVPVDDAHPFDLDSYISGYSGRTSVDRLIHIIATCPSIAPQAFQLALKQIEELRDPSLYTSAISTYEQLPTITDIPLPAAADVAQLDPKWIEETTKKNSMEKMKLEVELKTYANNMIKESQRMGHRDLGAYYRSVGDYSTALKHYTKSREYCTTSQHVLDMCLSVLELLIEQRNYTHIPTYVFKADAALDAASASAAKSEKEAAGSATSAPSATSSSSQQRSATTGTAGPAIKRSAEREKVQSKLDFATALSHLGQANYEKAAFAFLRLGNAEGLGDWMGTLVAPGDIAIYGTLCALSSLSRSAIKAQVLENSIFGVYIEQEPYVRELIEAYMGSNFKSVLELLSRYSTRHYVDIHLFSHVHDLTNLIRNWAVVLYFQPFSSIKLERMSVAFGWTVEEVEEHVVALIQSGDIHGRVDSRNKILQATKTDHRAELFARAIKTGADIQSANRKLLLRMRLQQAELIIKAPKGHHQNRDGHPSEMMQGD</sequence>
<dbReference type="InterPro" id="IPR045135">
    <property type="entry name" value="Rpn7_N"/>
</dbReference>
<comment type="subcellular location">
    <subcellularLocation>
        <location evidence="2">Cytoplasm</location>
    </subcellularLocation>
    <subcellularLocation>
        <location evidence="1">Nucleus</location>
    </subcellularLocation>
</comment>
<gene>
    <name evidence="9" type="ORF">PILCRDRAFT_820012</name>
</gene>
<protein>
    <recommendedName>
        <fullName evidence="8">PCI domain-containing protein</fullName>
    </recommendedName>
</protein>
<dbReference type="STRING" id="765440.A0A0C3FW03"/>
<evidence type="ECO:0000313" key="10">
    <source>
        <dbReference type="Proteomes" id="UP000054166"/>
    </source>
</evidence>
<keyword evidence="4" id="KW-0963">Cytoplasm</keyword>
<dbReference type="EMBL" id="KN832993">
    <property type="protein sequence ID" value="KIM82716.1"/>
    <property type="molecule type" value="Genomic_DNA"/>
</dbReference>
<feature type="domain" description="PCI" evidence="8">
    <location>
        <begin position="282"/>
        <end position="454"/>
    </location>
</feature>
<dbReference type="InParanoid" id="A0A0C3FW03"/>
<dbReference type="HOGENOM" id="CLU_022348_1_0_1"/>
<comment type="similarity">
    <text evidence="3">Belongs to the CSN1 family.</text>
</comment>
<evidence type="ECO:0000256" key="7">
    <source>
        <dbReference type="SAM" id="MobiDB-lite"/>
    </source>
</evidence>
<dbReference type="FunCoup" id="A0A0C3FW03">
    <property type="interactions" value="556"/>
</dbReference>
<keyword evidence="6" id="KW-0539">Nucleus</keyword>
<dbReference type="Pfam" id="PF01399">
    <property type="entry name" value="PCI"/>
    <property type="match status" value="1"/>
</dbReference>
<feature type="region of interest" description="Disordered" evidence="7">
    <location>
        <begin position="226"/>
        <end position="261"/>
    </location>
</feature>
<dbReference type="SUPFAM" id="SSF46785">
    <property type="entry name" value="Winged helix' DNA-binding domain"/>
    <property type="match status" value="1"/>
</dbReference>
<dbReference type="OrthoDB" id="422427at2759"/>
<feature type="compositionally biased region" description="Low complexity" evidence="7">
    <location>
        <begin position="228"/>
        <end position="252"/>
    </location>
</feature>
<evidence type="ECO:0000313" key="9">
    <source>
        <dbReference type="EMBL" id="KIM82716.1"/>
    </source>
</evidence>
<evidence type="ECO:0000256" key="1">
    <source>
        <dbReference type="ARBA" id="ARBA00004123"/>
    </source>
</evidence>
<evidence type="ECO:0000256" key="4">
    <source>
        <dbReference type="ARBA" id="ARBA00022490"/>
    </source>
</evidence>
<dbReference type="AlphaFoldDB" id="A0A0C3FW03"/>
<dbReference type="PANTHER" id="PTHR14145:SF2">
    <property type="entry name" value="COP9 SIGNALOSOME COMPLEX SUBUNIT 1"/>
    <property type="match status" value="1"/>
</dbReference>
<dbReference type="InterPro" id="IPR019585">
    <property type="entry name" value="Rpn7/CSN1"/>
</dbReference>
<evidence type="ECO:0000256" key="5">
    <source>
        <dbReference type="ARBA" id="ARBA00022790"/>
    </source>
</evidence>
<reference evidence="10" key="2">
    <citation type="submission" date="2015-01" db="EMBL/GenBank/DDBJ databases">
        <title>Evolutionary Origins and Diversification of the Mycorrhizal Mutualists.</title>
        <authorList>
            <consortium name="DOE Joint Genome Institute"/>
            <consortium name="Mycorrhizal Genomics Consortium"/>
            <person name="Kohler A."/>
            <person name="Kuo A."/>
            <person name="Nagy L.G."/>
            <person name="Floudas D."/>
            <person name="Copeland A."/>
            <person name="Barry K.W."/>
            <person name="Cichocki N."/>
            <person name="Veneault-Fourrey C."/>
            <person name="LaButti K."/>
            <person name="Lindquist E.A."/>
            <person name="Lipzen A."/>
            <person name="Lundell T."/>
            <person name="Morin E."/>
            <person name="Murat C."/>
            <person name="Riley R."/>
            <person name="Ohm R."/>
            <person name="Sun H."/>
            <person name="Tunlid A."/>
            <person name="Henrissat B."/>
            <person name="Grigoriev I.V."/>
            <person name="Hibbett D.S."/>
            <person name="Martin F."/>
        </authorList>
    </citation>
    <scope>NUCLEOTIDE SEQUENCE [LARGE SCALE GENOMIC DNA]</scope>
    <source>
        <strain evidence="10">F 1598</strain>
    </source>
</reference>
<dbReference type="Pfam" id="PF10602">
    <property type="entry name" value="RPN7"/>
    <property type="match status" value="1"/>
</dbReference>
<dbReference type="GO" id="GO:0005737">
    <property type="term" value="C:cytoplasm"/>
    <property type="evidence" value="ECO:0007669"/>
    <property type="project" value="UniProtKB-SubCell"/>
</dbReference>
<dbReference type="Proteomes" id="UP000054166">
    <property type="component" value="Unassembled WGS sequence"/>
</dbReference>
<organism evidence="9 10">
    <name type="scientific">Piloderma croceum (strain F 1598)</name>
    <dbReference type="NCBI Taxonomy" id="765440"/>
    <lineage>
        <taxon>Eukaryota</taxon>
        <taxon>Fungi</taxon>
        <taxon>Dikarya</taxon>
        <taxon>Basidiomycota</taxon>
        <taxon>Agaricomycotina</taxon>
        <taxon>Agaricomycetes</taxon>
        <taxon>Agaricomycetidae</taxon>
        <taxon>Atheliales</taxon>
        <taxon>Atheliaceae</taxon>
        <taxon>Piloderma</taxon>
    </lineage>
</organism>
<accession>A0A0C3FW03</accession>
<name>A0A0C3FW03_PILCF</name>
<reference evidence="9 10" key="1">
    <citation type="submission" date="2014-04" db="EMBL/GenBank/DDBJ databases">
        <authorList>
            <consortium name="DOE Joint Genome Institute"/>
            <person name="Kuo A."/>
            <person name="Tarkka M."/>
            <person name="Buscot F."/>
            <person name="Kohler A."/>
            <person name="Nagy L.G."/>
            <person name="Floudas D."/>
            <person name="Copeland A."/>
            <person name="Barry K.W."/>
            <person name="Cichocki N."/>
            <person name="Veneault-Fourrey C."/>
            <person name="LaButti K."/>
            <person name="Lindquist E.A."/>
            <person name="Lipzen A."/>
            <person name="Lundell T."/>
            <person name="Morin E."/>
            <person name="Murat C."/>
            <person name="Sun H."/>
            <person name="Tunlid A."/>
            <person name="Henrissat B."/>
            <person name="Grigoriev I.V."/>
            <person name="Hibbett D.S."/>
            <person name="Martin F."/>
            <person name="Nordberg H.P."/>
            <person name="Cantor M.N."/>
            <person name="Hua S.X."/>
        </authorList>
    </citation>
    <scope>NUCLEOTIDE SEQUENCE [LARGE SCALE GENOMIC DNA]</scope>
    <source>
        <strain evidence="9 10">F 1598</strain>
    </source>
</reference>
<keyword evidence="10" id="KW-1185">Reference proteome</keyword>
<evidence type="ECO:0000256" key="2">
    <source>
        <dbReference type="ARBA" id="ARBA00004496"/>
    </source>
</evidence>
<dbReference type="PANTHER" id="PTHR14145">
    <property type="entry name" value="26S PROTESOME SUBUNIT 6"/>
    <property type="match status" value="1"/>
</dbReference>
<proteinExistence type="inferred from homology"/>
<keyword evidence="5" id="KW-0736">Signalosome</keyword>
<evidence type="ECO:0000256" key="3">
    <source>
        <dbReference type="ARBA" id="ARBA00008793"/>
    </source>
</evidence>